<dbReference type="OrthoDB" id="5377981at2"/>
<feature type="signal peptide" evidence="1">
    <location>
        <begin position="1"/>
        <end position="25"/>
    </location>
</feature>
<dbReference type="Pfam" id="PF00144">
    <property type="entry name" value="Beta-lactamase"/>
    <property type="match status" value="1"/>
</dbReference>
<evidence type="ECO:0000313" key="3">
    <source>
        <dbReference type="EMBL" id="SDZ06845.1"/>
    </source>
</evidence>
<keyword evidence="1" id="KW-0732">Signal</keyword>
<dbReference type="Gene3D" id="3.40.710.10">
    <property type="entry name" value="DD-peptidase/beta-lactamase superfamily"/>
    <property type="match status" value="1"/>
</dbReference>
<reference evidence="4" key="1">
    <citation type="submission" date="2016-10" db="EMBL/GenBank/DDBJ databases">
        <authorList>
            <person name="Varghese N."/>
            <person name="Submissions S."/>
        </authorList>
    </citation>
    <scope>NUCLEOTIDE SEQUENCE [LARGE SCALE GENOMIC DNA]</scope>
    <source>
        <strain evidence="4">DSM 100420</strain>
    </source>
</reference>
<keyword evidence="3" id="KW-0121">Carboxypeptidase</keyword>
<accession>A0A1H3Q1C6</accession>
<evidence type="ECO:0000313" key="4">
    <source>
        <dbReference type="Proteomes" id="UP000198914"/>
    </source>
</evidence>
<dbReference type="STRING" id="1244108.SAMN05444004_105256"/>
<dbReference type="EMBL" id="FNPX01000005">
    <property type="protein sequence ID" value="SDZ06845.1"/>
    <property type="molecule type" value="Genomic_DNA"/>
</dbReference>
<dbReference type="PANTHER" id="PTHR46825">
    <property type="entry name" value="D-ALANYL-D-ALANINE-CARBOXYPEPTIDASE/ENDOPEPTIDASE AMPH"/>
    <property type="match status" value="1"/>
</dbReference>
<evidence type="ECO:0000256" key="1">
    <source>
        <dbReference type="SAM" id="SignalP"/>
    </source>
</evidence>
<dbReference type="InterPro" id="IPR012338">
    <property type="entry name" value="Beta-lactam/transpept-like"/>
</dbReference>
<dbReference type="SUPFAM" id="SSF56601">
    <property type="entry name" value="beta-lactamase/transpeptidase-like"/>
    <property type="match status" value="1"/>
</dbReference>
<gene>
    <name evidence="3" type="ORF">SAMN05444004_105256</name>
</gene>
<name>A0A1H3Q1C6_9RHOB</name>
<proteinExistence type="predicted"/>
<keyword evidence="4" id="KW-1185">Reference proteome</keyword>
<dbReference type="GO" id="GO:0004180">
    <property type="term" value="F:carboxypeptidase activity"/>
    <property type="evidence" value="ECO:0007669"/>
    <property type="project" value="UniProtKB-KW"/>
</dbReference>
<sequence>MRSGRASGVILAVFLSVTWAGFAQAEVAGDLTNRLQATLEQILDRYDLPGATAAIVVPDGTVFGSAAGLADVELKRPMTPDTRLLAASIGKTFVGAMVLALESKGQVSQSDLLSKYLGDRPWFSGLPNAEAITLGHLLRHSSGLPDHPHLPEFHAAARARIARDGGRFTPEELIGFVVGKAPLFASGKGWAYTDTGYILLGLVVEAASGRSYYEMLTERFLDPLGLGDTVPSDTPDIPDLAVGYTVADNPFGLPQRTADRAGRLLWDPAMEWTGGGLASSASDLARWGHAFFGGEAMEAPYLDRLLDGVPIAPDTAGILYGTGVAIYTDTPDGPVYGHGGWIPGYVSSLRHYADHGVTVAFQINSDVGVVDDSSDHVAELEAMLARLAIEASQ</sequence>
<dbReference type="AlphaFoldDB" id="A0A1H3Q1C6"/>
<keyword evidence="3" id="KW-0378">Hydrolase</keyword>
<dbReference type="Proteomes" id="UP000198914">
    <property type="component" value="Unassembled WGS sequence"/>
</dbReference>
<feature type="domain" description="Beta-lactamase-related" evidence="2">
    <location>
        <begin position="36"/>
        <end position="382"/>
    </location>
</feature>
<dbReference type="InterPro" id="IPR050491">
    <property type="entry name" value="AmpC-like"/>
</dbReference>
<dbReference type="InterPro" id="IPR001466">
    <property type="entry name" value="Beta-lactam-related"/>
</dbReference>
<keyword evidence="3" id="KW-0645">Protease</keyword>
<evidence type="ECO:0000259" key="2">
    <source>
        <dbReference type="Pfam" id="PF00144"/>
    </source>
</evidence>
<dbReference type="PANTHER" id="PTHR46825:SF7">
    <property type="entry name" value="D-ALANYL-D-ALANINE CARBOXYPEPTIDASE"/>
    <property type="match status" value="1"/>
</dbReference>
<feature type="chain" id="PRO_5011627585" evidence="1">
    <location>
        <begin position="26"/>
        <end position="393"/>
    </location>
</feature>
<protein>
    <submittedName>
        <fullName evidence="3">D-alanyl-D-alanine carboxypeptidase</fullName>
    </submittedName>
</protein>
<organism evidence="3 4">
    <name type="scientific">Jannaschia faecimaris</name>
    <dbReference type="NCBI Taxonomy" id="1244108"/>
    <lineage>
        <taxon>Bacteria</taxon>
        <taxon>Pseudomonadati</taxon>
        <taxon>Pseudomonadota</taxon>
        <taxon>Alphaproteobacteria</taxon>
        <taxon>Rhodobacterales</taxon>
        <taxon>Roseobacteraceae</taxon>
        <taxon>Jannaschia</taxon>
    </lineage>
</organism>